<evidence type="ECO:0000313" key="1">
    <source>
        <dbReference type="EMBL" id="GMN32793.1"/>
    </source>
</evidence>
<dbReference type="EMBL" id="BTGU01020192">
    <property type="protein sequence ID" value="GMN75747.1"/>
    <property type="molecule type" value="Genomic_DNA"/>
</dbReference>
<dbReference type="Proteomes" id="UP001187192">
    <property type="component" value="Unassembled WGS sequence"/>
</dbReference>
<accession>A0AA87ZAR0</accession>
<dbReference type="EMBL" id="BTGU01003470">
    <property type="protein sequence ID" value="GMN32793.1"/>
    <property type="molecule type" value="Genomic_DNA"/>
</dbReference>
<evidence type="ECO:0000313" key="3">
    <source>
        <dbReference type="Proteomes" id="UP001187192"/>
    </source>
</evidence>
<keyword evidence="3" id="KW-1185">Reference proteome</keyword>
<comment type="caution">
    <text evidence="1">The sequence shown here is derived from an EMBL/GenBank/DDBJ whole genome shotgun (WGS) entry which is preliminary data.</text>
</comment>
<organism evidence="1 3">
    <name type="scientific">Ficus carica</name>
    <name type="common">Common fig</name>
    <dbReference type="NCBI Taxonomy" id="3494"/>
    <lineage>
        <taxon>Eukaryota</taxon>
        <taxon>Viridiplantae</taxon>
        <taxon>Streptophyta</taxon>
        <taxon>Embryophyta</taxon>
        <taxon>Tracheophyta</taxon>
        <taxon>Spermatophyta</taxon>
        <taxon>Magnoliopsida</taxon>
        <taxon>eudicotyledons</taxon>
        <taxon>Gunneridae</taxon>
        <taxon>Pentapetalae</taxon>
        <taxon>rosids</taxon>
        <taxon>fabids</taxon>
        <taxon>Rosales</taxon>
        <taxon>Moraceae</taxon>
        <taxon>Ficeae</taxon>
        <taxon>Ficus</taxon>
    </lineage>
</organism>
<evidence type="ECO:0000313" key="2">
    <source>
        <dbReference type="EMBL" id="GMN75747.1"/>
    </source>
</evidence>
<proteinExistence type="predicted"/>
<protein>
    <submittedName>
        <fullName evidence="1">Uncharacterized protein</fullName>
    </submittedName>
</protein>
<reference evidence="1" key="1">
    <citation type="submission" date="2023-07" db="EMBL/GenBank/DDBJ databases">
        <title>draft genome sequence of fig (Ficus carica).</title>
        <authorList>
            <person name="Takahashi T."/>
            <person name="Nishimura K."/>
        </authorList>
    </citation>
    <scope>NUCLEOTIDE SEQUENCE</scope>
</reference>
<dbReference type="AlphaFoldDB" id="A0AA87ZAR0"/>
<sequence>MAEEGCKLEGLGQDILHLDRRCSALSVGKIPLHGYSGLLTWLDDADGRNHWRFIQLRSPKGKCVGYGIPNRAPSALNSYCAYLVYQLLGQLLT</sequence>
<name>A0AA87ZAR0_FICCA</name>
<gene>
    <name evidence="1" type="ORF">TIFTF001_044719</name>
    <name evidence="2" type="ORF">TIFTF001_056270</name>
</gene>